<reference evidence="1 2" key="1">
    <citation type="journal article" date="2011" name="PLoS ONE">
        <title>The complete genome sequence of Thermoproteus tenax: a physiologically versatile member of the Crenarchaeota.</title>
        <authorList>
            <person name="Siebers B."/>
            <person name="Zaparty M."/>
            <person name="Raddatz G."/>
            <person name="Tjaden B."/>
            <person name="Albers S.V."/>
            <person name="Bell S.D."/>
            <person name="Blombach F."/>
            <person name="Kletzin A."/>
            <person name="Kyrpides N."/>
            <person name="Lanz C."/>
            <person name="Plagens A."/>
            <person name="Rampp M."/>
            <person name="Rosinus A."/>
            <person name="von Jan M."/>
            <person name="Makarova K.S."/>
            <person name="Klenk H.P."/>
            <person name="Schuster S.C."/>
            <person name="Hensel R."/>
        </authorList>
    </citation>
    <scope>NUCLEOTIDE SEQUENCE [LARGE SCALE GENOMIC DNA]</scope>
    <source>
        <strain evidence="2">ATCC 35583 / DSM 2078 / JCM 9277 / NBRC 100435 / Kra 1</strain>
    </source>
</reference>
<accession>G4RNN8</accession>
<dbReference type="PaxDb" id="768679-TTX_0516"/>
<organism evidence="1 2">
    <name type="scientific">Thermoproteus tenax (strain ATCC 35583 / DSM 2078 / JCM 9277 / NBRC 100435 / Kra 1)</name>
    <dbReference type="NCBI Taxonomy" id="768679"/>
    <lineage>
        <taxon>Archaea</taxon>
        <taxon>Thermoproteota</taxon>
        <taxon>Thermoprotei</taxon>
        <taxon>Thermoproteales</taxon>
        <taxon>Thermoproteaceae</taxon>
        <taxon>Thermoproteus</taxon>
    </lineage>
</organism>
<dbReference type="AlphaFoldDB" id="G4RNN8"/>
<evidence type="ECO:0000313" key="1">
    <source>
        <dbReference type="EMBL" id="CCC81182.1"/>
    </source>
</evidence>
<dbReference type="STRING" id="768679.TTX_0516"/>
<name>G4RNN8_THETK</name>
<dbReference type="KEGG" id="ttn:TTX_0516"/>
<dbReference type="eggNOG" id="arCOG05656">
    <property type="taxonomic scope" value="Archaea"/>
</dbReference>
<protein>
    <submittedName>
        <fullName evidence="1">Uncharacterized protein</fullName>
    </submittedName>
</protein>
<gene>
    <name evidence="1" type="ordered locus">TTX_0516</name>
</gene>
<dbReference type="PATRIC" id="fig|768679.9.peg.532"/>
<dbReference type="HOGENOM" id="CLU_1507441_0_0_2"/>
<sequence>MELGFLGRRRCFEEVKRYVFRIAYGRRDLTLIDAAVRESDGVYIDCAGDLVSQLFSALANALPGSSLGIDLGESRNGVVMVWRGEPVLHAVVSAQKLRELLLLINGAAEVSVGYSPHADPSAILPELKRLCAAGAKIRLIDEMGASRGRFWMWRKYPFLSEDEVDALIFTLAPGISLDICGKPF</sequence>
<keyword evidence="2" id="KW-1185">Reference proteome</keyword>
<proteinExistence type="predicted"/>
<dbReference type="Proteomes" id="UP000002654">
    <property type="component" value="Chromosome"/>
</dbReference>
<evidence type="ECO:0000313" key="2">
    <source>
        <dbReference type="Proteomes" id="UP000002654"/>
    </source>
</evidence>
<dbReference type="EMBL" id="FN869859">
    <property type="protein sequence ID" value="CCC81182.1"/>
    <property type="molecule type" value="Genomic_DNA"/>
</dbReference>